<keyword evidence="4" id="KW-0233">DNA recombination</keyword>
<gene>
    <name evidence="6" type="primary">rmuC</name>
    <name evidence="6" type="ORF">FYC62_13150</name>
</gene>
<evidence type="ECO:0000256" key="3">
    <source>
        <dbReference type="ARBA" id="ARBA00023054"/>
    </source>
</evidence>
<comment type="similarity">
    <text evidence="2">Belongs to the RmuC family.</text>
</comment>
<dbReference type="GO" id="GO:0006310">
    <property type="term" value="P:DNA recombination"/>
    <property type="evidence" value="ECO:0007669"/>
    <property type="project" value="UniProtKB-KW"/>
</dbReference>
<keyword evidence="3 5" id="KW-0175">Coiled coil</keyword>
<dbReference type="AlphaFoldDB" id="A0A5C0VJ08"/>
<dbReference type="RefSeq" id="WP_149075269.1">
    <property type="nucleotide sequence ID" value="NZ_CP043329.1"/>
</dbReference>
<dbReference type="EMBL" id="CP043329">
    <property type="protein sequence ID" value="QEK52496.1"/>
    <property type="molecule type" value="Genomic_DNA"/>
</dbReference>
<evidence type="ECO:0000256" key="2">
    <source>
        <dbReference type="ARBA" id="ARBA00009840"/>
    </source>
</evidence>
<name>A0A5C0VJ08_9SPHI</name>
<evidence type="ECO:0000256" key="4">
    <source>
        <dbReference type="ARBA" id="ARBA00023172"/>
    </source>
</evidence>
<proteinExistence type="inferred from homology"/>
<evidence type="ECO:0000256" key="1">
    <source>
        <dbReference type="ARBA" id="ARBA00003416"/>
    </source>
</evidence>
<comment type="function">
    <text evidence="1">Involved in DNA recombination.</text>
</comment>
<organism evidence="6 7">
    <name type="scientific">Pedobacter aquae</name>
    <dbReference type="NCBI Taxonomy" id="2605747"/>
    <lineage>
        <taxon>Bacteria</taxon>
        <taxon>Pseudomonadati</taxon>
        <taxon>Bacteroidota</taxon>
        <taxon>Sphingobacteriia</taxon>
        <taxon>Sphingobacteriales</taxon>
        <taxon>Sphingobacteriaceae</taxon>
        <taxon>Pedobacter</taxon>
    </lineage>
</organism>
<dbReference type="Proteomes" id="UP000323653">
    <property type="component" value="Chromosome"/>
</dbReference>
<dbReference type="PANTHER" id="PTHR30563">
    <property type="entry name" value="DNA RECOMBINATION PROTEIN RMUC"/>
    <property type="match status" value="1"/>
</dbReference>
<evidence type="ECO:0000313" key="6">
    <source>
        <dbReference type="EMBL" id="QEK52496.1"/>
    </source>
</evidence>
<evidence type="ECO:0000313" key="7">
    <source>
        <dbReference type="Proteomes" id="UP000323653"/>
    </source>
</evidence>
<dbReference type="KEGG" id="pej:FYC62_13150"/>
<keyword evidence="7" id="KW-1185">Reference proteome</keyword>
<dbReference type="Pfam" id="PF02646">
    <property type="entry name" value="RmuC"/>
    <property type="match status" value="1"/>
</dbReference>
<feature type="coiled-coil region" evidence="5">
    <location>
        <begin position="31"/>
        <end position="129"/>
    </location>
</feature>
<accession>A0A5C0VJ08</accession>
<dbReference type="PANTHER" id="PTHR30563:SF0">
    <property type="entry name" value="DNA RECOMBINATION PROTEIN RMUC"/>
    <property type="match status" value="1"/>
</dbReference>
<sequence>MEYIITAIIILLIAVFLFLKKPSSNTNDALWNELKAENEQLKINLAVSQQQQKSLTEEKTAVINLLKEEKQDAEFKLLGRINTLEDDKKELQDVLNAERKKIATLEESFKAQQQRLEEQKQYMAELQQRFKTEFENVANQILKEKTKEFTDVNKANLDVLLNPLKENIKAFEQKVEQTYKVEANERFTLKGTIDELIKQTKLIQDDASNLTKALKGDNKKQGNWGEMVLDKLLEGSGLIEGINYSKQAGFIAEDGNRYLPDILLNLPENKHIIIDAKVSLVAYEKLVNCDEETEREALTKLHVNSIKSHIQGLSNKNYQDLYQINSPEFVLLFIPIESSFAIAVQYDQELFDFAWNKKVVIVTPSTLLATLKTVASIWKQEQQTKNAIDIATKAGALYDKFVGFVSDIQKIGDSLDKSQKAYQDALGKLSTGNGNLVTRAEQLRKLGAKTSKLLDDKLIEE</sequence>
<protein>
    <submittedName>
        <fullName evidence="6">DNA recombination protein RmuC</fullName>
    </submittedName>
</protein>
<dbReference type="InterPro" id="IPR003798">
    <property type="entry name" value="DNA_recombination_RmuC"/>
</dbReference>
<evidence type="ECO:0000256" key="5">
    <source>
        <dbReference type="SAM" id="Coils"/>
    </source>
</evidence>
<reference evidence="6 7" key="1">
    <citation type="submission" date="2019-08" db="EMBL/GenBank/DDBJ databases">
        <title>Pedobacter sp. nov., isolated from Han river, South Korea.</title>
        <authorList>
            <person name="Lee D.-H."/>
            <person name="Kim Y.-S."/>
            <person name="Hwang E.-M."/>
            <person name="Le Tran T.C."/>
            <person name="Cha C.-J."/>
        </authorList>
    </citation>
    <scope>NUCLEOTIDE SEQUENCE [LARGE SCALE GENOMIC DNA]</scope>
    <source>
        <strain evidence="6 7">CJ43</strain>
    </source>
</reference>